<accession>A0A1L9B6Q1</accession>
<evidence type="ECO:0000313" key="1">
    <source>
        <dbReference type="EMBL" id="OJH37938.1"/>
    </source>
</evidence>
<proteinExistence type="predicted"/>
<keyword evidence="2" id="KW-1185">Reference proteome</keyword>
<protein>
    <submittedName>
        <fullName evidence="1">Uncharacterized protein</fullName>
    </submittedName>
</protein>
<organism evidence="1 2">
    <name type="scientific">Cystobacter ferrugineus</name>
    <dbReference type="NCBI Taxonomy" id="83449"/>
    <lineage>
        <taxon>Bacteria</taxon>
        <taxon>Pseudomonadati</taxon>
        <taxon>Myxococcota</taxon>
        <taxon>Myxococcia</taxon>
        <taxon>Myxococcales</taxon>
        <taxon>Cystobacterineae</taxon>
        <taxon>Archangiaceae</taxon>
        <taxon>Cystobacter</taxon>
    </lineage>
</organism>
<reference evidence="2" key="1">
    <citation type="submission" date="2016-11" db="EMBL/GenBank/DDBJ databases">
        <authorList>
            <person name="Shukria A."/>
            <person name="Stevens D.C."/>
        </authorList>
    </citation>
    <scope>NUCLEOTIDE SEQUENCE [LARGE SCALE GENOMIC DNA]</scope>
    <source>
        <strain evidence="2">Cbfe23</strain>
    </source>
</reference>
<dbReference type="EMBL" id="MPIN01000007">
    <property type="protein sequence ID" value="OJH37938.1"/>
    <property type="molecule type" value="Genomic_DNA"/>
</dbReference>
<evidence type="ECO:0000313" key="2">
    <source>
        <dbReference type="Proteomes" id="UP000182229"/>
    </source>
</evidence>
<dbReference type="Proteomes" id="UP000182229">
    <property type="component" value="Unassembled WGS sequence"/>
</dbReference>
<dbReference type="AlphaFoldDB" id="A0A1L9B6Q1"/>
<sequence length="130" mass="15205">MTFLGRQLREHALRHQIEVWRESVEFLFECGELLACSWVLLAPVQVINVVLVGIRQLSRDFENAWTERESFLSNGLSEFDQPRTKCVACRLETLVRDKSLLKSVRRSVYLVDSREHSLQCLDVRASDLRR</sequence>
<comment type="caution">
    <text evidence="1">The sequence shown here is derived from an EMBL/GenBank/DDBJ whole genome shotgun (WGS) entry which is preliminary data.</text>
</comment>
<name>A0A1L9B6Q1_9BACT</name>
<reference evidence="1 2" key="2">
    <citation type="submission" date="2016-12" db="EMBL/GenBank/DDBJ databases">
        <title>Draft Genome Sequence of Cystobacter ferrugineus Strain Cbfe23.</title>
        <authorList>
            <person name="Akbar S."/>
            <person name="Dowd S.E."/>
            <person name="Stevens D.C."/>
        </authorList>
    </citation>
    <scope>NUCLEOTIDE SEQUENCE [LARGE SCALE GENOMIC DNA]</scope>
    <source>
        <strain evidence="1 2">Cbfe23</strain>
    </source>
</reference>
<gene>
    <name evidence="1" type="ORF">BON30_27670</name>
</gene>